<comment type="caution">
    <text evidence="1">The sequence shown here is derived from an EMBL/GenBank/DDBJ whole genome shotgun (WGS) entry which is preliminary data.</text>
</comment>
<sequence length="138" mass="14951">MPQACCILAAAAAKGRRDLQMIHEPLPSACRGDPTPAKSLELPIPSFTTWDLPVASLDTRSNAHATQAKLPMPRERPRLSVCFRILPRRLPTSGTAGRLPRHSSLNSAPVPLGVGLGSATCVPQHLRITSSRYCHRMN</sequence>
<name>A0A218ZDB7_9HELO</name>
<dbReference type="InParanoid" id="A0A218ZDB7"/>
<evidence type="ECO:0000313" key="2">
    <source>
        <dbReference type="Proteomes" id="UP000242519"/>
    </source>
</evidence>
<proteinExistence type="predicted"/>
<gene>
    <name evidence="1" type="ORF">B2J93_860</name>
</gene>
<dbReference type="Proteomes" id="UP000242519">
    <property type="component" value="Unassembled WGS sequence"/>
</dbReference>
<dbReference type="AlphaFoldDB" id="A0A218ZDB7"/>
<protein>
    <submittedName>
        <fullName evidence="1">Uncharacterized protein</fullName>
    </submittedName>
</protein>
<evidence type="ECO:0000313" key="1">
    <source>
        <dbReference type="EMBL" id="OWP05742.1"/>
    </source>
</evidence>
<accession>A0A218ZDB7</accession>
<keyword evidence="2" id="KW-1185">Reference proteome</keyword>
<organism evidence="1 2">
    <name type="scientific">Diplocarpon coronariae</name>
    <dbReference type="NCBI Taxonomy" id="2795749"/>
    <lineage>
        <taxon>Eukaryota</taxon>
        <taxon>Fungi</taxon>
        <taxon>Dikarya</taxon>
        <taxon>Ascomycota</taxon>
        <taxon>Pezizomycotina</taxon>
        <taxon>Leotiomycetes</taxon>
        <taxon>Helotiales</taxon>
        <taxon>Drepanopezizaceae</taxon>
        <taxon>Diplocarpon</taxon>
    </lineage>
</organism>
<reference evidence="1 2" key="1">
    <citation type="submission" date="2017-04" db="EMBL/GenBank/DDBJ databases">
        <title>Draft genome sequence of Marssonina coronaria NL1: causal agent of apple blotch.</title>
        <authorList>
            <person name="Cheng Q."/>
        </authorList>
    </citation>
    <scope>NUCLEOTIDE SEQUENCE [LARGE SCALE GENOMIC DNA]</scope>
    <source>
        <strain evidence="1 2">NL1</strain>
    </source>
</reference>
<dbReference type="EMBL" id="MZNU01000060">
    <property type="protein sequence ID" value="OWP05742.1"/>
    <property type="molecule type" value="Genomic_DNA"/>
</dbReference>